<dbReference type="AlphaFoldDB" id="A0A1T1DGT2"/>
<proteinExistence type="predicted"/>
<gene>
    <name evidence="2" type="ORF">B1J93_21095</name>
</gene>
<sequence length="63" mass="7437">MNFVGKRVFVLEFIQYSIFTGFVINLEIILANKKTQYNNSLNSTKRLHDRARRNIESFSLNLL</sequence>
<keyword evidence="1" id="KW-0812">Transmembrane</keyword>
<feature type="transmembrane region" description="Helical" evidence="1">
    <location>
        <begin position="13"/>
        <end position="31"/>
    </location>
</feature>
<dbReference type="Proteomes" id="UP000191008">
    <property type="component" value="Unassembled WGS sequence"/>
</dbReference>
<reference evidence="2 3" key="1">
    <citation type="submission" date="2017-02" db="EMBL/GenBank/DDBJ databases">
        <title>Comparative genomic analysis of Brazilian Leptospira kirschneri strains of different serogroups.</title>
        <authorList>
            <person name="Moreno L.Z."/>
            <person name="Miraglia F."/>
            <person name="Kremer F.S."/>
            <person name="Eslabao M.R."/>
            <person name="Lilenbaum W."/>
            <person name="Dellagostin O.A."/>
            <person name="Moreno A.M."/>
        </authorList>
    </citation>
    <scope>NUCLEOTIDE SEQUENCE [LARGE SCALE GENOMIC DNA]</scope>
    <source>
        <strain evidence="2 3">M110/06</strain>
    </source>
</reference>
<dbReference type="EMBL" id="MVIT01000078">
    <property type="protein sequence ID" value="OOV40058.1"/>
    <property type="molecule type" value="Genomic_DNA"/>
</dbReference>
<keyword evidence="1" id="KW-0472">Membrane</keyword>
<evidence type="ECO:0000313" key="3">
    <source>
        <dbReference type="Proteomes" id="UP000191008"/>
    </source>
</evidence>
<name>A0A1T1DGT2_9LEPT</name>
<protein>
    <submittedName>
        <fullName evidence="2">Uncharacterized protein</fullName>
    </submittedName>
</protein>
<keyword evidence="1" id="KW-1133">Transmembrane helix</keyword>
<organism evidence="2 3">
    <name type="scientific">Leptospira kirschneri serovar Pomona</name>
    <dbReference type="NCBI Taxonomy" id="561005"/>
    <lineage>
        <taxon>Bacteria</taxon>
        <taxon>Pseudomonadati</taxon>
        <taxon>Spirochaetota</taxon>
        <taxon>Spirochaetia</taxon>
        <taxon>Leptospirales</taxon>
        <taxon>Leptospiraceae</taxon>
        <taxon>Leptospira</taxon>
    </lineage>
</organism>
<comment type="caution">
    <text evidence="2">The sequence shown here is derived from an EMBL/GenBank/DDBJ whole genome shotgun (WGS) entry which is preliminary data.</text>
</comment>
<accession>A0A1T1DGT2</accession>
<evidence type="ECO:0000313" key="2">
    <source>
        <dbReference type="EMBL" id="OOV40058.1"/>
    </source>
</evidence>
<evidence type="ECO:0000256" key="1">
    <source>
        <dbReference type="SAM" id="Phobius"/>
    </source>
</evidence>